<evidence type="ECO:0000313" key="1">
    <source>
        <dbReference type="EnsemblMetazoa" id="PPA20724.1"/>
    </source>
</evidence>
<protein>
    <submittedName>
        <fullName evidence="1">Uncharacterized protein</fullName>
    </submittedName>
</protein>
<proteinExistence type="predicted"/>
<name>A0A2A6D2D3_PRIPA</name>
<gene>
    <name evidence="1" type="primary">WBGene00110278</name>
</gene>
<dbReference type="Proteomes" id="UP000005239">
    <property type="component" value="Unassembled WGS sequence"/>
</dbReference>
<dbReference type="AlphaFoldDB" id="A0A2A6D2D3"/>
<sequence length="134" mass="15253">MNARIGISSSSHAHNLSSKKYSSIPGPAIPQLCPSCADNQCIDFPGGIDDSEVDEELLNEWDQLTEREYELEKRLERIEDAVHEKHLDIKFARAVILDIRRINARTPLRRQLTLLRMKEHAGKMVRCVSSVARC</sequence>
<organism evidence="1 2">
    <name type="scientific">Pristionchus pacificus</name>
    <name type="common">Parasitic nematode worm</name>
    <dbReference type="NCBI Taxonomy" id="54126"/>
    <lineage>
        <taxon>Eukaryota</taxon>
        <taxon>Metazoa</taxon>
        <taxon>Ecdysozoa</taxon>
        <taxon>Nematoda</taxon>
        <taxon>Chromadorea</taxon>
        <taxon>Rhabditida</taxon>
        <taxon>Rhabditina</taxon>
        <taxon>Diplogasteromorpha</taxon>
        <taxon>Diplogasteroidea</taxon>
        <taxon>Neodiplogasteridae</taxon>
        <taxon>Pristionchus</taxon>
    </lineage>
</organism>
<accession>A0A2A6D2D3</accession>
<dbReference type="EnsemblMetazoa" id="PPA20724.1">
    <property type="protein sequence ID" value="PPA20724.1"/>
    <property type="gene ID" value="WBGene00110278"/>
</dbReference>
<accession>A0A8R1UCZ9</accession>
<reference evidence="2" key="1">
    <citation type="journal article" date="2008" name="Nat. Genet.">
        <title>The Pristionchus pacificus genome provides a unique perspective on nematode lifestyle and parasitism.</title>
        <authorList>
            <person name="Dieterich C."/>
            <person name="Clifton S.W."/>
            <person name="Schuster L.N."/>
            <person name="Chinwalla A."/>
            <person name="Delehaunty K."/>
            <person name="Dinkelacker I."/>
            <person name="Fulton L."/>
            <person name="Fulton R."/>
            <person name="Godfrey J."/>
            <person name="Minx P."/>
            <person name="Mitreva M."/>
            <person name="Roeseler W."/>
            <person name="Tian H."/>
            <person name="Witte H."/>
            <person name="Yang S.P."/>
            <person name="Wilson R.K."/>
            <person name="Sommer R.J."/>
        </authorList>
    </citation>
    <scope>NUCLEOTIDE SEQUENCE [LARGE SCALE GENOMIC DNA]</scope>
    <source>
        <strain evidence="2">PS312</strain>
    </source>
</reference>
<evidence type="ECO:0000313" key="2">
    <source>
        <dbReference type="Proteomes" id="UP000005239"/>
    </source>
</evidence>
<keyword evidence="2" id="KW-1185">Reference proteome</keyword>
<reference evidence="1" key="2">
    <citation type="submission" date="2022-06" db="UniProtKB">
        <authorList>
            <consortium name="EnsemblMetazoa"/>
        </authorList>
    </citation>
    <scope>IDENTIFICATION</scope>
    <source>
        <strain evidence="1">PS312</strain>
    </source>
</reference>